<reference evidence="1 2" key="1">
    <citation type="submission" date="2022-06" db="EMBL/GenBank/DDBJ databases">
        <title>Isolation of gut microbiota from human fecal samples.</title>
        <authorList>
            <person name="Pamer E.G."/>
            <person name="Barat B."/>
            <person name="Waligurski E."/>
            <person name="Medina S."/>
            <person name="Paddock L."/>
            <person name="Mostad J."/>
        </authorList>
    </citation>
    <scope>NUCLEOTIDE SEQUENCE [LARGE SCALE GENOMIC DNA]</scope>
    <source>
        <strain evidence="1 2">DFI.7.95</strain>
    </source>
</reference>
<evidence type="ECO:0000313" key="1">
    <source>
        <dbReference type="EMBL" id="MCQ4924070.1"/>
    </source>
</evidence>
<keyword evidence="2" id="KW-1185">Reference proteome</keyword>
<sequence length="619" mass="67555">MAEYLGTVYLGGLYNNGAIMARPSKPWRSDSPFGNGGTGDIPSMSGSMANYVIGNTPTSEAQKLKWHKIKDGSKTLLICDRNILANVSWDDLNAQNLVSGKTFTIDGQQYKARLLTGGSNYRNSSDAYAGGSPATNEWDRFITREEIITGLPAPVSSDLDSNIDETDRVSTHNQFWNWGYCYSWAQEAYAPNTSNRSIRGYGSARCYRYGTSSVRSPNFGWRPVLEVLNTAPLISDSDRDLGDKNSDFSISYTVNDTDATDALTVTESLDGTVTKTISNAVRNQAYTINVAVNNLSIGTHTITINVNDGKGGTATRVFTFRRTNAAPIISGSNANLGDKNVGFQVKYTVNDSDGDSLTVTEKLGTEILRTINNAPKGQELTIDITSQKLYTLGLNSVNTITIEVNDGKGGVAYRSYTFKRTNTAPTISGVDENVGVVTGAFSKNYTVSDAEGDIVVVTEKIDDEIIRSYSAQLGTQQTITLPENVWHRLTNEAHSLKVEAVDGNFATSIRIFAFTKDEKEIKFELSKPFDTDAKASKVLVTPTWKIEGAIVKVEACNNAYDDVPTWEDITAQVIINRVYNFVNATKTATKWGVNIRFSITKNEGYTGEVNISGFGGAFE</sequence>
<proteinExistence type="predicted"/>
<gene>
    <name evidence="1" type="ORF">NE686_13290</name>
</gene>
<comment type="caution">
    <text evidence="1">The sequence shown here is derived from an EMBL/GenBank/DDBJ whole genome shotgun (WGS) entry which is preliminary data.</text>
</comment>
<evidence type="ECO:0000313" key="2">
    <source>
        <dbReference type="Proteomes" id="UP001524478"/>
    </source>
</evidence>
<dbReference type="Proteomes" id="UP001524478">
    <property type="component" value="Unassembled WGS sequence"/>
</dbReference>
<dbReference type="EMBL" id="JANGAC010000010">
    <property type="protein sequence ID" value="MCQ4924070.1"/>
    <property type="molecule type" value="Genomic_DNA"/>
</dbReference>
<name>A0ABT1SC67_9FIRM</name>
<dbReference type="RefSeq" id="WP_256311894.1">
    <property type="nucleotide sequence ID" value="NZ_JANGAC010000010.1"/>
</dbReference>
<accession>A0ABT1SC67</accession>
<protein>
    <submittedName>
        <fullName evidence="1">Uncharacterized protein</fullName>
    </submittedName>
</protein>
<organism evidence="1 2">
    <name type="scientific">Tissierella carlieri</name>
    <dbReference type="NCBI Taxonomy" id="689904"/>
    <lineage>
        <taxon>Bacteria</taxon>
        <taxon>Bacillati</taxon>
        <taxon>Bacillota</taxon>
        <taxon>Tissierellia</taxon>
        <taxon>Tissierellales</taxon>
        <taxon>Tissierellaceae</taxon>
        <taxon>Tissierella</taxon>
    </lineage>
</organism>